<name>A0A2S1M8R3_VIBPH</name>
<sequence>MGSKAYEEGFKSCLYSDYVNPYPEDSSEFDDYERGRTQKLKRSGSNSSFSGGFDLWESDIEPVRDVEYKPKKSSLEPQKPNPYAQAKGK</sequence>
<dbReference type="AlphaFoldDB" id="A0A2S1M8R3"/>
<protein>
    <submittedName>
        <fullName evidence="1">Uncharacterized protein</fullName>
    </submittedName>
</protein>
<accession>A0A2S1M8R3</accession>
<dbReference type="EMBL" id="JABCLB010002168">
    <property type="protein sequence ID" value="NMU84817.1"/>
    <property type="molecule type" value="Genomic_DNA"/>
</dbReference>
<proteinExistence type="predicted"/>
<evidence type="ECO:0000313" key="1">
    <source>
        <dbReference type="EMBL" id="NMU84817.1"/>
    </source>
</evidence>
<reference evidence="1 2" key="1">
    <citation type="submission" date="2020-04" db="EMBL/GenBank/DDBJ databases">
        <title>Whole-genome sequencing of Vibrio spp. from China reveals different genetic environments of blaCTX-M-14 among diverse lineages.</title>
        <authorList>
            <person name="Zheng Z."/>
            <person name="Ye L."/>
            <person name="Chen S."/>
        </authorList>
    </citation>
    <scope>NUCLEOTIDE SEQUENCE [LARGE SCALE GENOMIC DNA]</scope>
    <source>
        <strain evidence="1 2">Vb0551</strain>
    </source>
</reference>
<gene>
    <name evidence="1" type="ORF">HKB16_18320</name>
</gene>
<dbReference type="RefSeq" id="WP_020838822.1">
    <property type="nucleotide sequence ID" value="NZ_CP009765.1"/>
</dbReference>
<evidence type="ECO:0000313" key="2">
    <source>
        <dbReference type="Proteomes" id="UP000518904"/>
    </source>
</evidence>
<dbReference type="Proteomes" id="UP000518904">
    <property type="component" value="Unassembled WGS sequence"/>
</dbReference>
<organism evidence="1 2">
    <name type="scientific">Vibrio parahaemolyticus</name>
    <dbReference type="NCBI Taxonomy" id="670"/>
    <lineage>
        <taxon>Bacteria</taxon>
        <taxon>Pseudomonadati</taxon>
        <taxon>Pseudomonadota</taxon>
        <taxon>Gammaproteobacteria</taxon>
        <taxon>Vibrionales</taxon>
        <taxon>Vibrionaceae</taxon>
        <taxon>Vibrio</taxon>
    </lineage>
</organism>
<comment type="caution">
    <text evidence="1">The sequence shown here is derived from an EMBL/GenBank/DDBJ whole genome shotgun (WGS) entry which is preliminary data.</text>
</comment>